<proteinExistence type="predicted"/>
<dbReference type="Proteomes" id="UP001596044">
    <property type="component" value="Unassembled WGS sequence"/>
</dbReference>
<dbReference type="EMBL" id="JBHSMJ010000017">
    <property type="protein sequence ID" value="MFC5449162.1"/>
    <property type="molecule type" value="Genomic_DNA"/>
</dbReference>
<evidence type="ECO:0000313" key="1">
    <source>
        <dbReference type="EMBL" id="MFC5449162.1"/>
    </source>
</evidence>
<dbReference type="RefSeq" id="WP_377524845.1">
    <property type="nucleotide sequence ID" value="NZ_JBHSMJ010000017.1"/>
</dbReference>
<protein>
    <recommendedName>
        <fullName evidence="3">Colicin D immunity protein domain-containing protein</fullName>
    </recommendedName>
</protein>
<name>A0ABW0K8Y2_9BACL</name>
<gene>
    <name evidence="1" type="ORF">ACFPOG_12895</name>
</gene>
<keyword evidence="2" id="KW-1185">Reference proteome</keyword>
<evidence type="ECO:0008006" key="3">
    <source>
        <dbReference type="Google" id="ProtNLM"/>
    </source>
</evidence>
<accession>A0ABW0K8Y2</accession>
<evidence type="ECO:0000313" key="2">
    <source>
        <dbReference type="Proteomes" id="UP001596044"/>
    </source>
</evidence>
<sequence>MDLNRFFDMVTIRALSYELVVDWENALEVIEIVAYSSKKTCGEVDFSRFTRQQVKVALDDLLSYYPDEFLDDNDEQCVDNQETLLNEINRIAHLRKVFEGIKSHKPKKRFF</sequence>
<comment type="caution">
    <text evidence="1">The sequence shown here is derived from an EMBL/GenBank/DDBJ whole genome shotgun (WGS) entry which is preliminary data.</text>
</comment>
<organism evidence="1 2">
    <name type="scientific">Paenibacillus aestuarii</name>
    <dbReference type="NCBI Taxonomy" id="516965"/>
    <lineage>
        <taxon>Bacteria</taxon>
        <taxon>Bacillati</taxon>
        <taxon>Bacillota</taxon>
        <taxon>Bacilli</taxon>
        <taxon>Bacillales</taxon>
        <taxon>Paenibacillaceae</taxon>
        <taxon>Paenibacillus</taxon>
    </lineage>
</organism>
<reference evidence="2" key="1">
    <citation type="journal article" date="2019" name="Int. J. Syst. Evol. Microbiol.">
        <title>The Global Catalogue of Microorganisms (GCM) 10K type strain sequencing project: providing services to taxonomists for standard genome sequencing and annotation.</title>
        <authorList>
            <consortium name="The Broad Institute Genomics Platform"/>
            <consortium name="The Broad Institute Genome Sequencing Center for Infectious Disease"/>
            <person name="Wu L."/>
            <person name="Ma J."/>
        </authorList>
    </citation>
    <scope>NUCLEOTIDE SEQUENCE [LARGE SCALE GENOMIC DNA]</scope>
    <source>
        <strain evidence="2">KACC 11904</strain>
    </source>
</reference>